<name>A0A6A4WQG0_AMPAM</name>
<dbReference type="Proteomes" id="UP000440578">
    <property type="component" value="Unassembled WGS sequence"/>
</dbReference>
<dbReference type="AlphaFoldDB" id="A0A6A4WQG0"/>
<accession>A0A6A4WQG0</accession>
<dbReference type="Pfam" id="PF12260">
    <property type="entry name" value="PIP49_C"/>
    <property type="match status" value="1"/>
</dbReference>
<dbReference type="OrthoDB" id="8543887at2759"/>
<dbReference type="InterPro" id="IPR022049">
    <property type="entry name" value="FAM69_kinase_dom"/>
</dbReference>
<sequence>MLTKEYTQSLLPVDEEPPEVFQDMLQGLVAFELNGRDNLDILSLLWPWHNSSSIITGQNSQLLEQIVRFAHNDEYKLMQLYSDLQLFPRVLGTCGDIYVVEHMTLLLDRPLLDLFPALTDTCHVTRSARRILHYLLHLSSVLPLHLCDLQWGHFGADSAGRVRFVDLDAAFSAEKMAATQRETVCSTDEDCDFFDCRGTCDVAQGRCLGGVSDNVSNLCRQLVWARAPLLGAQRRLGLLAAVLSEQQAELLERCARSRTAEHAQQVAEVLEELERRTCAEPEWETRDTDTDEF</sequence>
<keyword evidence="3" id="KW-1185">Reference proteome</keyword>
<comment type="caution">
    <text evidence="2">The sequence shown here is derived from an EMBL/GenBank/DDBJ whole genome shotgun (WGS) entry which is preliminary data.</text>
</comment>
<dbReference type="PANTHER" id="PTHR21093:SF2">
    <property type="entry name" value="DIVERGENT PROTEIN KINASE DOMAIN 1C"/>
    <property type="match status" value="1"/>
</dbReference>
<dbReference type="EMBL" id="VIIS01000388">
    <property type="protein sequence ID" value="KAF0309577.1"/>
    <property type="molecule type" value="Genomic_DNA"/>
</dbReference>
<protein>
    <submittedName>
        <fullName evidence="2">Protein FAM69C</fullName>
    </submittedName>
</protein>
<reference evidence="2 3" key="1">
    <citation type="submission" date="2019-07" db="EMBL/GenBank/DDBJ databases">
        <title>Draft genome assembly of a fouling barnacle, Amphibalanus amphitrite (Darwin, 1854): The first reference genome for Thecostraca.</title>
        <authorList>
            <person name="Kim W."/>
        </authorList>
    </citation>
    <scope>NUCLEOTIDE SEQUENCE [LARGE SCALE GENOMIC DNA]</scope>
    <source>
        <strain evidence="2">SNU_AA5</strain>
        <tissue evidence="2">Soma without cirri and trophi</tissue>
    </source>
</reference>
<gene>
    <name evidence="2" type="primary">FAM69C</name>
    <name evidence="2" type="ORF">FJT64_019320</name>
</gene>
<evidence type="ECO:0000313" key="3">
    <source>
        <dbReference type="Proteomes" id="UP000440578"/>
    </source>
</evidence>
<proteinExistence type="predicted"/>
<evidence type="ECO:0000313" key="2">
    <source>
        <dbReference type="EMBL" id="KAF0309577.1"/>
    </source>
</evidence>
<organism evidence="2 3">
    <name type="scientific">Amphibalanus amphitrite</name>
    <name type="common">Striped barnacle</name>
    <name type="synonym">Balanus amphitrite</name>
    <dbReference type="NCBI Taxonomy" id="1232801"/>
    <lineage>
        <taxon>Eukaryota</taxon>
        <taxon>Metazoa</taxon>
        <taxon>Ecdysozoa</taxon>
        <taxon>Arthropoda</taxon>
        <taxon>Crustacea</taxon>
        <taxon>Multicrustacea</taxon>
        <taxon>Cirripedia</taxon>
        <taxon>Thoracica</taxon>
        <taxon>Thoracicalcarea</taxon>
        <taxon>Balanomorpha</taxon>
        <taxon>Balanoidea</taxon>
        <taxon>Balanidae</taxon>
        <taxon>Amphibalaninae</taxon>
        <taxon>Amphibalanus</taxon>
    </lineage>
</organism>
<dbReference type="PANTHER" id="PTHR21093">
    <property type="entry name" value="DIVERGENT PROTEIN KINASE DOMAIN 1C-RELATED"/>
    <property type="match status" value="1"/>
</dbReference>
<feature type="domain" description="FAM69 protein-kinase" evidence="1">
    <location>
        <begin position="69"/>
        <end position="256"/>
    </location>
</feature>
<evidence type="ECO:0000259" key="1">
    <source>
        <dbReference type="Pfam" id="PF12260"/>
    </source>
</evidence>